<sequence length="41" mass="4281">MAQLPITRLADPAVRALVLQFAVIHGGRTGADLIAAVRRAA</sequence>
<organism evidence="1">
    <name type="scientific">uncultured Caudovirales phage</name>
    <dbReference type="NCBI Taxonomy" id="2100421"/>
    <lineage>
        <taxon>Viruses</taxon>
        <taxon>Duplodnaviria</taxon>
        <taxon>Heunggongvirae</taxon>
        <taxon>Uroviricota</taxon>
        <taxon>Caudoviricetes</taxon>
        <taxon>Peduoviridae</taxon>
        <taxon>Maltschvirus</taxon>
        <taxon>Maltschvirus maltsch</taxon>
    </lineage>
</organism>
<evidence type="ECO:0000313" key="1">
    <source>
        <dbReference type="EMBL" id="ASN72196.1"/>
    </source>
</evidence>
<dbReference type="EMBL" id="MF417945">
    <property type="protein sequence ID" value="ASN72196.1"/>
    <property type="molecule type" value="Genomic_DNA"/>
</dbReference>
<name>A0A2H4JGC4_9CAUD</name>
<accession>A0A2H4JGC4</accession>
<gene>
    <name evidence="1" type="ORF">3S15_11</name>
</gene>
<protein>
    <submittedName>
        <fullName evidence="1">Uncharacterized protein</fullName>
    </submittedName>
</protein>
<reference evidence="1" key="1">
    <citation type="submission" date="2017-06" db="EMBL/GenBank/DDBJ databases">
        <title>Novel phages from South African skin metaviromes.</title>
        <authorList>
            <person name="van Zyl L.J."/>
            <person name="Abrahams Y."/>
            <person name="Stander E.A."/>
            <person name="Kirby B.M."/>
            <person name="Clavaud C."/>
            <person name="Farcet C."/>
            <person name="Breton L."/>
            <person name="Trindade M.I."/>
        </authorList>
    </citation>
    <scope>NUCLEOTIDE SEQUENCE</scope>
</reference>
<proteinExistence type="predicted"/>